<dbReference type="AlphaFoldDB" id="A0A518BDJ2"/>
<evidence type="ECO:0000313" key="3">
    <source>
        <dbReference type="Proteomes" id="UP000316921"/>
    </source>
</evidence>
<sequence length="149" mass="15957" precursor="true">MPPQFLFARAVLLSAGAASALASCGGGAADPFEPLPSRDLTMLELMIELNPPYLGMQSELRNVERLGDLAAAADMVATLAEDPRMTGYTAREDFARDPAPFERMRQDLLTASRAAADSARAGDLDGLHDAYAQMSASCVACHKRYSPHQ</sequence>
<dbReference type="KEGG" id="pbap:Pla133_00990"/>
<dbReference type="Pfam" id="PF01322">
    <property type="entry name" value="Cytochrom_C_2"/>
    <property type="match status" value="1"/>
</dbReference>
<dbReference type="GO" id="GO:0005506">
    <property type="term" value="F:iron ion binding"/>
    <property type="evidence" value="ECO:0007669"/>
    <property type="project" value="InterPro"/>
</dbReference>
<dbReference type="EMBL" id="CP036287">
    <property type="protein sequence ID" value="QDU65036.1"/>
    <property type="molecule type" value="Genomic_DNA"/>
</dbReference>
<dbReference type="Gene3D" id="1.20.120.10">
    <property type="entry name" value="Cytochrome c/b562"/>
    <property type="match status" value="1"/>
</dbReference>
<feature type="chain" id="PRO_5022007243" evidence="1">
    <location>
        <begin position="29"/>
        <end position="149"/>
    </location>
</feature>
<accession>A0A518BDJ2</accession>
<feature type="signal peptide" evidence="1">
    <location>
        <begin position="1"/>
        <end position="28"/>
    </location>
</feature>
<keyword evidence="1" id="KW-0732">Signal</keyword>
<dbReference type="InterPro" id="IPR010980">
    <property type="entry name" value="Cyt_c/b562"/>
</dbReference>
<dbReference type="PROSITE" id="PS51009">
    <property type="entry name" value="CYTCII"/>
    <property type="match status" value="1"/>
</dbReference>
<dbReference type="GO" id="GO:0020037">
    <property type="term" value="F:heme binding"/>
    <property type="evidence" value="ECO:0007669"/>
    <property type="project" value="InterPro"/>
</dbReference>
<dbReference type="InterPro" id="IPR002321">
    <property type="entry name" value="Cyt_c_II"/>
</dbReference>
<organism evidence="2 3">
    <name type="scientific">Engelhardtia mirabilis</name>
    <dbReference type="NCBI Taxonomy" id="2528011"/>
    <lineage>
        <taxon>Bacteria</taxon>
        <taxon>Pseudomonadati</taxon>
        <taxon>Planctomycetota</taxon>
        <taxon>Planctomycetia</taxon>
        <taxon>Planctomycetia incertae sedis</taxon>
        <taxon>Engelhardtia</taxon>
    </lineage>
</organism>
<reference evidence="2 3" key="1">
    <citation type="submission" date="2019-02" db="EMBL/GenBank/DDBJ databases">
        <title>Deep-cultivation of Planctomycetes and their phenomic and genomic characterization uncovers novel biology.</title>
        <authorList>
            <person name="Wiegand S."/>
            <person name="Jogler M."/>
            <person name="Boedeker C."/>
            <person name="Pinto D."/>
            <person name="Vollmers J."/>
            <person name="Rivas-Marin E."/>
            <person name="Kohn T."/>
            <person name="Peeters S.H."/>
            <person name="Heuer A."/>
            <person name="Rast P."/>
            <person name="Oberbeckmann S."/>
            <person name="Bunk B."/>
            <person name="Jeske O."/>
            <person name="Meyerdierks A."/>
            <person name="Storesund J.E."/>
            <person name="Kallscheuer N."/>
            <person name="Luecker S."/>
            <person name="Lage O.M."/>
            <person name="Pohl T."/>
            <person name="Merkel B.J."/>
            <person name="Hornburger P."/>
            <person name="Mueller R.-W."/>
            <person name="Bruemmer F."/>
            <person name="Labrenz M."/>
            <person name="Spormann A.M."/>
            <person name="Op den Camp H."/>
            <person name="Overmann J."/>
            <person name="Amann R."/>
            <person name="Jetten M.S.M."/>
            <person name="Mascher T."/>
            <person name="Medema M.H."/>
            <person name="Devos D.P."/>
            <person name="Kaster A.-K."/>
            <person name="Ovreas L."/>
            <person name="Rohde M."/>
            <person name="Galperin M.Y."/>
            <person name="Jogler C."/>
        </authorList>
    </citation>
    <scope>NUCLEOTIDE SEQUENCE [LARGE SCALE GENOMIC DNA]</scope>
    <source>
        <strain evidence="2 3">Pla133</strain>
    </source>
</reference>
<dbReference type="GO" id="GO:0009055">
    <property type="term" value="F:electron transfer activity"/>
    <property type="evidence" value="ECO:0007669"/>
    <property type="project" value="InterPro"/>
</dbReference>
<evidence type="ECO:0000313" key="2">
    <source>
        <dbReference type="EMBL" id="QDU65036.1"/>
    </source>
</evidence>
<protein>
    <submittedName>
        <fullName evidence="2">Cytochrome C</fullName>
    </submittedName>
</protein>
<dbReference type="GO" id="GO:0022900">
    <property type="term" value="P:electron transport chain"/>
    <property type="evidence" value="ECO:0007669"/>
    <property type="project" value="InterPro"/>
</dbReference>
<dbReference type="Proteomes" id="UP000316921">
    <property type="component" value="Chromosome"/>
</dbReference>
<evidence type="ECO:0000256" key="1">
    <source>
        <dbReference type="SAM" id="SignalP"/>
    </source>
</evidence>
<keyword evidence="3" id="KW-1185">Reference proteome</keyword>
<proteinExistence type="predicted"/>
<name>A0A518BDJ2_9BACT</name>
<gene>
    <name evidence="2" type="ORF">Pla133_00990</name>
</gene>
<dbReference type="SUPFAM" id="SSF47175">
    <property type="entry name" value="Cytochromes"/>
    <property type="match status" value="1"/>
</dbReference>